<accession>Q6YWQ6</accession>
<sequence>MERWPSLPGRRQSWRWRRSSAAATLATGNGGRSSPECGGAWERHGESEGESTGPGKQGEMDEGKHGGAFYGLGKAGSRLDVAESAGEVGRRRGVVEGLTGADFRGESGGKGGGGGGDRFHALVGRGEAREPQRRGAKPAAMAAVGATGGWGRR</sequence>
<feature type="region of interest" description="Disordered" evidence="1">
    <location>
        <begin position="1"/>
        <end position="153"/>
    </location>
</feature>
<organism evidence="3 4">
    <name type="scientific">Oryza sativa subsp. japonica</name>
    <name type="common">Rice</name>
    <dbReference type="NCBI Taxonomy" id="39947"/>
    <lineage>
        <taxon>Eukaryota</taxon>
        <taxon>Viridiplantae</taxon>
        <taxon>Streptophyta</taxon>
        <taxon>Embryophyta</taxon>
        <taxon>Tracheophyta</taxon>
        <taxon>Spermatophyta</taxon>
        <taxon>Magnoliopsida</taxon>
        <taxon>Liliopsida</taxon>
        <taxon>Poales</taxon>
        <taxon>Poaceae</taxon>
        <taxon>BOP clade</taxon>
        <taxon>Oryzoideae</taxon>
        <taxon>Oryzeae</taxon>
        <taxon>Oryzinae</taxon>
        <taxon>Oryza</taxon>
        <taxon>Oryza sativa</taxon>
    </lineage>
</organism>
<dbReference type="EMBL" id="AP005751">
    <property type="protein sequence ID" value="BAD16362.1"/>
    <property type="molecule type" value="Genomic_DNA"/>
</dbReference>
<reference evidence="4" key="4">
    <citation type="journal article" date="2008" name="Nucleic Acids Res.">
        <title>The rice annotation project database (RAP-DB): 2008 update.</title>
        <authorList>
            <consortium name="The rice annotation project (RAP)"/>
        </authorList>
    </citation>
    <scope>GENOME REANNOTATION</scope>
    <source>
        <strain evidence="4">cv. Nipponbare</strain>
    </source>
</reference>
<reference evidence="4" key="3">
    <citation type="journal article" date="2005" name="Nature">
        <title>The map-based sequence of the rice genome.</title>
        <authorList>
            <consortium name="International rice genome sequencing project (IRGSP)"/>
            <person name="Matsumoto T."/>
            <person name="Wu J."/>
            <person name="Kanamori H."/>
            <person name="Katayose Y."/>
            <person name="Fujisawa M."/>
            <person name="Namiki N."/>
            <person name="Mizuno H."/>
            <person name="Yamamoto K."/>
            <person name="Antonio B.A."/>
            <person name="Baba T."/>
            <person name="Sakata K."/>
            <person name="Nagamura Y."/>
            <person name="Aoki H."/>
            <person name="Arikawa K."/>
            <person name="Arita K."/>
            <person name="Bito T."/>
            <person name="Chiden Y."/>
            <person name="Fujitsuka N."/>
            <person name="Fukunaka R."/>
            <person name="Hamada M."/>
            <person name="Harada C."/>
            <person name="Hayashi A."/>
            <person name="Hijishita S."/>
            <person name="Honda M."/>
            <person name="Hosokawa S."/>
            <person name="Ichikawa Y."/>
            <person name="Idonuma A."/>
            <person name="Iijima M."/>
            <person name="Ikeda M."/>
            <person name="Ikeno M."/>
            <person name="Ito K."/>
            <person name="Ito S."/>
            <person name="Ito T."/>
            <person name="Ito Y."/>
            <person name="Ito Y."/>
            <person name="Iwabuchi A."/>
            <person name="Kamiya K."/>
            <person name="Karasawa W."/>
            <person name="Kurita K."/>
            <person name="Katagiri S."/>
            <person name="Kikuta A."/>
            <person name="Kobayashi H."/>
            <person name="Kobayashi N."/>
            <person name="Machita K."/>
            <person name="Maehara T."/>
            <person name="Masukawa M."/>
            <person name="Mizubayashi T."/>
            <person name="Mukai Y."/>
            <person name="Nagasaki H."/>
            <person name="Nagata Y."/>
            <person name="Naito S."/>
            <person name="Nakashima M."/>
            <person name="Nakama Y."/>
            <person name="Nakamichi Y."/>
            <person name="Nakamura M."/>
            <person name="Meguro A."/>
            <person name="Negishi M."/>
            <person name="Ohta I."/>
            <person name="Ohta T."/>
            <person name="Okamoto M."/>
            <person name="Ono N."/>
            <person name="Saji S."/>
            <person name="Sakaguchi M."/>
            <person name="Sakai K."/>
            <person name="Shibata M."/>
            <person name="Shimokawa T."/>
            <person name="Song J."/>
            <person name="Takazaki Y."/>
            <person name="Terasawa K."/>
            <person name="Tsugane M."/>
            <person name="Tsuji K."/>
            <person name="Ueda S."/>
            <person name="Waki K."/>
            <person name="Yamagata H."/>
            <person name="Yamamoto M."/>
            <person name="Yamamoto S."/>
            <person name="Yamane H."/>
            <person name="Yoshiki S."/>
            <person name="Yoshihara R."/>
            <person name="Yukawa K."/>
            <person name="Zhong H."/>
            <person name="Yano M."/>
            <person name="Yuan Q."/>
            <person name="Ouyang S."/>
            <person name="Liu J."/>
            <person name="Jones K.M."/>
            <person name="Gansberger K."/>
            <person name="Moffat K."/>
            <person name="Hill J."/>
            <person name="Bera J."/>
            <person name="Fadrosh D."/>
            <person name="Jin S."/>
            <person name="Johri S."/>
            <person name="Kim M."/>
            <person name="Overton L."/>
            <person name="Reardon M."/>
            <person name="Tsitrin T."/>
            <person name="Vuong H."/>
            <person name="Weaver B."/>
            <person name="Ciecko A."/>
            <person name="Tallon L."/>
            <person name="Jackson J."/>
            <person name="Pai G."/>
            <person name="Aken S.V."/>
            <person name="Utterback T."/>
            <person name="Reidmuller S."/>
            <person name="Feldblyum T."/>
            <person name="Hsiao J."/>
            <person name="Zismann V."/>
            <person name="Iobst S."/>
            <person name="de Vazeille A.R."/>
            <person name="Buell C.R."/>
            <person name="Ying K."/>
            <person name="Li Y."/>
            <person name="Lu T."/>
            <person name="Huang Y."/>
            <person name="Zhao Q."/>
            <person name="Feng Q."/>
            <person name="Zhang L."/>
            <person name="Zhu J."/>
            <person name="Weng Q."/>
            <person name="Mu J."/>
            <person name="Lu Y."/>
            <person name="Fan D."/>
            <person name="Liu Y."/>
            <person name="Guan J."/>
            <person name="Zhang Y."/>
            <person name="Yu S."/>
            <person name="Liu X."/>
            <person name="Zhang Y."/>
            <person name="Hong G."/>
            <person name="Han B."/>
            <person name="Choisne N."/>
            <person name="Demange N."/>
            <person name="Orjeda G."/>
            <person name="Samain S."/>
            <person name="Cattolico L."/>
            <person name="Pelletier E."/>
            <person name="Couloux A."/>
            <person name="Segurens B."/>
            <person name="Wincker P."/>
            <person name="D'Hont A."/>
            <person name="Scarpelli C."/>
            <person name="Weissenbach J."/>
            <person name="Salanoubat M."/>
            <person name="Quetier F."/>
            <person name="Yu Y."/>
            <person name="Kim H.R."/>
            <person name="Rambo T."/>
            <person name="Currie J."/>
            <person name="Collura K."/>
            <person name="Luo M."/>
            <person name="Yang T."/>
            <person name="Ammiraju J.S.S."/>
            <person name="Engler F."/>
            <person name="Soderlund C."/>
            <person name="Wing R.A."/>
            <person name="Palmer L.E."/>
            <person name="de la Bastide M."/>
            <person name="Spiegel L."/>
            <person name="Nascimento L."/>
            <person name="Zutavern T."/>
            <person name="O'Shaughnessy A."/>
            <person name="Dike S."/>
            <person name="Dedhia N."/>
            <person name="Preston R."/>
            <person name="Balija V."/>
            <person name="McCombie W.R."/>
            <person name="Chow T."/>
            <person name="Chen H."/>
            <person name="Chung M."/>
            <person name="Chen C."/>
            <person name="Shaw J."/>
            <person name="Wu H."/>
            <person name="Hsiao K."/>
            <person name="Chao Y."/>
            <person name="Chu M."/>
            <person name="Cheng C."/>
            <person name="Hour A."/>
            <person name="Lee P."/>
            <person name="Lin S."/>
            <person name="Lin Y."/>
            <person name="Liou J."/>
            <person name="Liu S."/>
            <person name="Hsing Y."/>
            <person name="Raghuvanshi S."/>
            <person name="Mohanty A."/>
            <person name="Bharti A.K."/>
            <person name="Gaur A."/>
            <person name="Gupta V."/>
            <person name="Kumar D."/>
            <person name="Ravi V."/>
            <person name="Vij S."/>
            <person name="Kapur A."/>
            <person name="Khurana P."/>
            <person name="Khurana P."/>
            <person name="Khurana J.P."/>
            <person name="Tyagi A.K."/>
            <person name="Gaikwad K."/>
            <person name="Singh A."/>
            <person name="Dalal V."/>
            <person name="Srivastava S."/>
            <person name="Dixit A."/>
            <person name="Pal A.K."/>
            <person name="Ghazi I.A."/>
            <person name="Yadav M."/>
            <person name="Pandit A."/>
            <person name="Bhargava A."/>
            <person name="Sureshbabu K."/>
            <person name="Batra K."/>
            <person name="Sharma T.R."/>
            <person name="Mohapatra T."/>
            <person name="Singh N.K."/>
            <person name="Messing J."/>
            <person name="Nelson A.B."/>
            <person name="Fuks G."/>
            <person name="Kavchok S."/>
            <person name="Keizer G."/>
            <person name="Linton E."/>
            <person name="Llaca V."/>
            <person name="Song R."/>
            <person name="Tanyolac B."/>
            <person name="Young S."/>
            <person name="Ho-Il K."/>
            <person name="Hahn J.H."/>
            <person name="Sangsakoo G."/>
            <person name="Vanavichit A."/>
            <person name="de Mattos Luiz.A.T."/>
            <person name="Zimmer P.D."/>
            <person name="Malone G."/>
            <person name="Dellagostin O."/>
            <person name="de Oliveira A.C."/>
            <person name="Bevan M."/>
            <person name="Bancroft I."/>
            <person name="Minx P."/>
            <person name="Cordum H."/>
            <person name="Wilson R."/>
            <person name="Cheng Z."/>
            <person name="Jin W."/>
            <person name="Jiang J."/>
            <person name="Leong S.A."/>
            <person name="Iwama H."/>
            <person name="Gojobori T."/>
            <person name="Itoh T."/>
            <person name="Niimura Y."/>
            <person name="Fujii Y."/>
            <person name="Habara T."/>
            <person name="Sakai H."/>
            <person name="Sato Y."/>
            <person name="Wilson G."/>
            <person name="Kumar K."/>
            <person name="McCouch S."/>
            <person name="Juretic N."/>
            <person name="Hoen D."/>
            <person name="Wright S."/>
            <person name="Bruskiewich R."/>
            <person name="Bureau T."/>
            <person name="Miyao A."/>
            <person name="Hirochika H."/>
            <person name="Nishikawa T."/>
            <person name="Kadowaki K."/>
            <person name="Sugiura M."/>
            <person name="Burr B."/>
            <person name="Sasaki T."/>
        </authorList>
    </citation>
    <scope>NUCLEOTIDE SEQUENCE [LARGE SCALE GENOMIC DNA]</scope>
    <source>
        <strain evidence="4">cv. Nipponbare</strain>
    </source>
</reference>
<evidence type="ECO:0000313" key="3">
    <source>
        <dbReference type="EMBL" id="BAD16362.1"/>
    </source>
</evidence>
<reference evidence="2" key="1">
    <citation type="submission" date="2002-03" db="EMBL/GenBank/DDBJ databases">
        <title>Oryza sativa nipponbare(GA3) genomic DNA, chromosome 2, PAC clone:P0617A09.</title>
        <authorList>
            <person name="Sasaki T."/>
            <person name="Matsumoto T."/>
            <person name="Yamamoto K."/>
        </authorList>
    </citation>
    <scope>NUCLEOTIDE SEQUENCE</scope>
</reference>
<reference evidence="3" key="2">
    <citation type="submission" date="2002-09" db="EMBL/GenBank/DDBJ databases">
        <title>Oryza sativa nipponbare(GA3) genomic DNA, chromosome 2, BAC clone:OSJNBa0072H09.</title>
        <authorList>
            <person name="Sasaki T."/>
            <person name="Matsumoto T."/>
            <person name="Katayose Y."/>
        </authorList>
    </citation>
    <scope>NUCLEOTIDE SEQUENCE</scope>
</reference>
<dbReference type="Proteomes" id="UP000000763">
    <property type="component" value="Chromosome 2"/>
</dbReference>
<feature type="compositionally biased region" description="Gly residues" evidence="1">
    <location>
        <begin position="106"/>
        <end position="116"/>
    </location>
</feature>
<evidence type="ECO:0000256" key="1">
    <source>
        <dbReference type="SAM" id="MobiDB-lite"/>
    </source>
</evidence>
<protein>
    <submittedName>
        <fullName evidence="3">Uncharacterized protein</fullName>
    </submittedName>
</protein>
<name>Q6YWQ6_ORYSJ</name>
<dbReference type="EMBL" id="AP004888">
    <property type="protein sequence ID" value="BAD15923.1"/>
    <property type="molecule type" value="Genomic_DNA"/>
</dbReference>
<evidence type="ECO:0000313" key="4">
    <source>
        <dbReference type="Proteomes" id="UP000000763"/>
    </source>
</evidence>
<evidence type="ECO:0000313" key="2">
    <source>
        <dbReference type="EMBL" id="BAD15923.1"/>
    </source>
</evidence>
<dbReference type="AlphaFoldDB" id="Q6YWQ6"/>
<proteinExistence type="predicted"/>
<gene>
    <name evidence="3" type="ORF">OSJNBa0072H09.33</name>
    <name evidence="2" type="ORF">P0617A09.12</name>
</gene>